<dbReference type="Proteomes" id="UP000885931">
    <property type="component" value="Unassembled WGS sequence"/>
</dbReference>
<dbReference type="InterPro" id="IPR050361">
    <property type="entry name" value="MPP/UQCRC_Complex"/>
</dbReference>
<dbReference type="GO" id="GO:0046872">
    <property type="term" value="F:metal ion binding"/>
    <property type="evidence" value="ECO:0007669"/>
    <property type="project" value="InterPro"/>
</dbReference>
<evidence type="ECO:0000259" key="2">
    <source>
        <dbReference type="Pfam" id="PF05193"/>
    </source>
</evidence>
<dbReference type="Gene3D" id="3.30.830.10">
    <property type="entry name" value="Metalloenzyme, LuxS/M16 peptidase-like"/>
    <property type="match status" value="2"/>
</dbReference>
<protein>
    <submittedName>
        <fullName evidence="3">Insulinase family protein</fullName>
    </submittedName>
</protein>
<feature type="domain" description="Peptidase M16 C-terminal" evidence="2">
    <location>
        <begin position="181"/>
        <end position="357"/>
    </location>
</feature>
<gene>
    <name evidence="3" type="ORF">ENG67_03215</name>
</gene>
<sequence>MNALLLALVLCGQGTFIVRDTLPNGLVVVAARKEGLPLFRALLAFRAGALYDPAGKAGTAYILKDLFQQGPEGMTSTELAYAIEGLGGEIGSRVSYNDLRISLGVLSPHADSALSILARVVSKPALRPEDFQKLKRRALSRLQQVYSDPNRVVSRHFRRALYGEHPLGRPIEGDESSLEALTLEDVRDFYERFCYPNNAVLIIVSDIEQSKVIEMVRRHFGEWAPGKVKIPEIPSPRPVEGKYVEIIDMDVNQSYISLGHLGLRRSDPDYNGVRIMNYILGGGAFASRFFKIVRNEKGLAYSAYSYFEAGSKFPGYFIAHLETSVDNTNDAVGLVLNLIRDMKRKGVKKEELDDARAYFKGSLPRMTETYDRLADAILFGELQGLPDMYWEKDVEEIQKMDVDYVNEMARKYLDPENFVLVIVSDTSKLRLEIPGISPEEVHYGEIR</sequence>
<dbReference type="InterPro" id="IPR007863">
    <property type="entry name" value="Peptidase_M16_C"/>
</dbReference>
<dbReference type="InterPro" id="IPR011765">
    <property type="entry name" value="Pept_M16_N"/>
</dbReference>
<feature type="domain" description="Peptidase M16 N-terminal" evidence="1">
    <location>
        <begin position="40"/>
        <end position="174"/>
    </location>
</feature>
<dbReference type="AlphaFoldDB" id="A0A7C1BFJ7"/>
<name>A0A7C1BFJ7_UNCW3</name>
<organism evidence="3">
    <name type="scientific">candidate division WOR-3 bacterium</name>
    <dbReference type="NCBI Taxonomy" id="2052148"/>
    <lineage>
        <taxon>Bacteria</taxon>
        <taxon>Bacteria division WOR-3</taxon>
    </lineage>
</organism>
<evidence type="ECO:0000313" key="3">
    <source>
        <dbReference type="EMBL" id="HDM90200.1"/>
    </source>
</evidence>
<comment type="caution">
    <text evidence="3">The sequence shown here is derived from an EMBL/GenBank/DDBJ whole genome shotgun (WGS) entry which is preliminary data.</text>
</comment>
<accession>A0A7C1BFJ7</accession>
<dbReference type="SUPFAM" id="SSF63411">
    <property type="entry name" value="LuxS/MPP-like metallohydrolase"/>
    <property type="match status" value="2"/>
</dbReference>
<dbReference type="InterPro" id="IPR011249">
    <property type="entry name" value="Metalloenz_LuxS/M16"/>
</dbReference>
<evidence type="ECO:0000259" key="1">
    <source>
        <dbReference type="Pfam" id="PF00675"/>
    </source>
</evidence>
<proteinExistence type="predicted"/>
<dbReference type="Pfam" id="PF00675">
    <property type="entry name" value="Peptidase_M16"/>
    <property type="match status" value="1"/>
</dbReference>
<reference evidence="3" key="1">
    <citation type="journal article" date="2020" name="mSystems">
        <title>Genome- and Community-Level Interaction Insights into Carbon Utilization and Element Cycling Functions of Hydrothermarchaeota in Hydrothermal Sediment.</title>
        <authorList>
            <person name="Zhou Z."/>
            <person name="Liu Y."/>
            <person name="Xu W."/>
            <person name="Pan J."/>
            <person name="Luo Z.H."/>
            <person name="Li M."/>
        </authorList>
    </citation>
    <scope>NUCLEOTIDE SEQUENCE [LARGE SCALE GENOMIC DNA]</scope>
    <source>
        <strain evidence="3">HyVt-237</strain>
    </source>
</reference>
<dbReference type="PANTHER" id="PTHR11851">
    <property type="entry name" value="METALLOPROTEASE"/>
    <property type="match status" value="1"/>
</dbReference>
<dbReference type="PANTHER" id="PTHR11851:SF224">
    <property type="entry name" value="PROCESSING PROTEASE"/>
    <property type="match status" value="1"/>
</dbReference>
<dbReference type="EMBL" id="DRBW01000127">
    <property type="protein sequence ID" value="HDM90200.1"/>
    <property type="molecule type" value="Genomic_DNA"/>
</dbReference>
<dbReference type="Pfam" id="PF05193">
    <property type="entry name" value="Peptidase_M16_C"/>
    <property type="match status" value="1"/>
</dbReference>